<keyword evidence="1" id="KW-0732">Signal</keyword>
<dbReference type="EMBL" id="GGFL01006941">
    <property type="protein sequence ID" value="MBW71119.1"/>
    <property type="molecule type" value="Transcribed_RNA"/>
</dbReference>
<name>A0A2M4D0R4_ANODA</name>
<sequence length="110" mass="12553">MHCILLLAVLSSSWPRDRPAGMCGVLKNFSPSTGGDPAHIMLMHICVRRTKKGQKCEYRRGYRKREIILVFIPAKQSRQEMKKFSFFPSTSPLRVLLYPCGLSLSHCGER</sequence>
<evidence type="ECO:0000313" key="2">
    <source>
        <dbReference type="EMBL" id="MBW71119.1"/>
    </source>
</evidence>
<protein>
    <submittedName>
        <fullName evidence="2">Putative secreted protein</fullName>
    </submittedName>
</protein>
<reference evidence="2" key="1">
    <citation type="submission" date="2018-01" db="EMBL/GenBank/DDBJ databases">
        <title>An insight into the sialome of Amazonian anophelines.</title>
        <authorList>
            <person name="Ribeiro J.M."/>
            <person name="Scarpassa V."/>
            <person name="Calvo E."/>
        </authorList>
    </citation>
    <scope>NUCLEOTIDE SEQUENCE</scope>
</reference>
<feature type="signal peptide" evidence="1">
    <location>
        <begin position="1"/>
        <end position="19"/>
    </location>
</feature>
<proteinExistence type="predicted"/>
<accession>A0A2M4D0R4</accession>
<evidence type="ECO:0000256" key="1">
    <source>
        <dbReference type="SAM" id="SignalP"/>
    </source>
</evidence>
<feature type="chain" id="PRO_5014941249" evidence="1">
    <location>
        <begin position="20"/>
        <end position="110"/>
    </location>
</feature>
<organism evidence="2">
    <name type="scientific">Anopheles darlingi</name>
    <name type="common">Mosquito</name>
    <dbReference type="NCBI Taxonomy" id="43151"/>
    <lineage>
        <taxon>Eukaryota</taxon>
        <taxon>Metazoa</taxon>
        <taxon>Ecdysozoa</taxon>
        <taxon>Arthropoda</taxon>
        <taxon>Hexapoda</taxon>
        <taxon>Insecta</taxon>
        <taxon>Pterygota</taxon>
        <taxon>Neoptera</taxon>
        <taxon>Endopterygota</taxon>
        <taxon>Diptera</taxon>
        <taxon>Nematocera</taxon>
        <taxon>Culicoidea</taxon>
        <taxon>Culicidae</taxon>
        <taxon>Anophelinae</taxon>
        <taxon>Anopheles</taxon>
    </lineage>
</organism>
<dbReference type="AlphaFoldDB" id="A0A2M4D0R4"/>